<proteinExistence type="predicted"/>
<dbReference type="EMBL" id="CAKOAT010048044">
    <property type="protein sequence ID" value="CAH8292376.1"/>
    <property type="molecule type" value="Genomic_DNA"/>
</dbReference>
<protein>
    <submittedName>
        <fullName evidence="2">Uncharacterized protein</fullName>
    </submittedName>
</protein>
<evidence type="ECO:0000313" key="3">
    <source>
        <dbReference type="Proteomes" id="UP001642260"/>
    </source>
</evidence>
<evidence type="ECO:0000256" key="1">
    <source>
        <dbReference type="SAM" id="MobiDB-lite"/>
    </source>
</evidence>
<dbReference type="Proteomes" id="UP001642260">
    <property type="component" value="Unassembled WGS sequence"/>
</dbReference>
<reference evidence="2 3" key="1">
    <citation type="submission" date="2022-03" db="EMBL/GenBank/DDBJ databases">
        <authorList>
            <person name="Macdonald S."/>
            <person name="Ahmed S."/>
            <person name="Newling K."/>
        </authorList>
    </citation>
    <scope>NUCLEOTIDE SEQUENCE [LARGE SCALE GENOMIC DNA]</scope>
</reference>
<accession>A0ABC8IQH0</accession>
<keyword evidence="3" id="KW-1185">Reference proteome</keyword>
<feature type="compositionally biased region" description="Basic and acidic residues" evidence="1">
    <location>
        <begin position="1"/>
        <end position="11"/>
    </location>
</feature>
<evidence type="ECO:0000313" key="2">
    <source>
        <dbReference type="EMBL" id="CAH8292376.1"/>
    </source>
</evidence>
<name>A0ABC8IQH0_ERUVS</name>
<gene>
    <name evidence="2" type="ORF">ERUC_LOCUS1507</name>
</gene>
<feature type="region of interest" description="Disordered" evidence="1">
    <location>
        <begin position="1"/>
        <end position="29"/>
    </location>
</feature>
<dbReference type="AlphaFoldDB" id="A0ABC8IQH0"/>
<comment type="caution">
    <text evidence="2">The sequence shown here is derived from an EMBL/GenBank/DDBJ whole genome shotgun (WGS) entry which is preliminary data.</text>
</comment>
<organism evidence="2 3">
    <name type="scientific">Eruca vesicaria subsp. sativa</name>
    <name type="common">Garden rocket</name>
    <name type="synonym">Eruca sativa</name>
    <dbReference type="NCBI Taxonomy" id="29727"/>
    <lineage>
        <taxon>Eukaryota</taxon>
        <taxon>Viridiplantae</taxon>
        <taxon>Streptophyta</taxon>
        <taxon>Embryophyta</taxon>
        <taxon>Tracheophyta</taxon>
        <taxon>Spermatophyta</taxon>
        <taxon>Magnoliopsida</taxon>
        <taxon>eudicotyledons</taxon>
        <taxon>Gunneridae</taxon>
        <taxon>Pentapetalae</taxon>
        <taxon>rosids</taxon>
        <taxon>malvids</taxon>
        <taxon>Brassicales</taxon>
        <taxon>Brassicaceae</taxon>
        <taxon>Brassiceae</taxon>
        <taxon>Eruca</taxon>
    </lineage>
</organism>
<sequence length="90" mass="9914">MEGMENRPESKADDEETTPRFFNRNGGGGGGGGIWIRIPTGVSIADWSEITRLGRVVGTGLNYGRRVLWGDDEREGKQGSEIMMMIQLGR</sequence>